<feature type="repeat" description="TPR" evidence="6">
    <location>
        <begin position="405"/>
        <end position="438"/>
    </location>
</feature>
<evidence type="ECO:0000256" key="6">
    <source>
        <dbReference type="PROSITE-ProRule" id="PRU00339"/>
    </source>
</evidence>
<dbReference type="CDD" id="cd05819">
    <property type="entry name" value="NHL"/>
    <property type="match status" value="1"/>
</dbReference>
<gene>
    <name evidence="12" type="ORF">DLM86_04110</name>
</gene>
<proteinExistence type="predicted"/>
<comment type="subcellular location">
    <subcellularLocation>
        <location evidence="1">Membrane</location>
        <topology evidence="1">Multi-pass membrane protein</topology>
    </subcellularLocation>
</comment>
<evidence type="ECO:0000313" key="13">
    <source>
        <dbReference type="Proteomes" id="UP000247476"/>
    </source>
</evidence>
<feature type="chain" id="PRO_5039324035" evidence="9">
    <location>
        <begin position="28"/>
        <end position="705"/>
    </location>
</feature>
<evidence type="ECO:0000256" key="2">
    <source>
        <dbReference type="ARBA" id="ARBA00022692"/>
    </source>
</evidence>
<dbReference type="Pfam" id="PF08450">
    <property type="entry name" value="SGL"/>
    <property type="match status" value="1"/>
</dbReference>
<dbReference type="PROSITE" id="PS51125">
    <property type="entry name" value="NHL"/>
    <property type="match status" value="1"/>
</dbReference>
<keyword evidence="2 8" id="KW-0812">Transmembrane</keyword>
<protein>
    <submittedName>
        <fullName evidence="12">Uncharacterized protein</fullName>
    </submittedName>
</protein>
<feature type="transmembrane region" description="Helical" evidence="8">
    <location>
        <begin position="667"/>
        <end position="691"/>
    </location>
</feature>
<evidence type="ECO:0000313" key="12">
    <source>
        <dbReference type="EMBL" id="PYI56180.1"/>
    </source>
</evidence>
<feature type="transmembrane region" description="Helical" evidence="8">
    <location>
        <begin position="631"/>
        <end position="655"/>
    </location>
</feature>
<evidence type="ECO:0000256" key="5">
    <source>
        <dbReference type="ARBA" id="ARBA00023136"/>
    </source>
</evidence>
<dbReference type="GO" id="GO:0008270">
    <property type="term" value="F:zinc ion binding"/>
    <property type="evidence" value="ECO:0007669"/>
    <property type="project" value="UniProtKB-KW"/>
</dbReference>
<keyword evidence="6" id="KW-0802">TPR repeat</keyword>
<evidence type="ECO:0000256" key="4">
    <source>
        <dbReference type="ARBA" id="ARBA00022989"/>
    </source>
</evidence>
<dbReference type="InterPro" id="IPR011042">
    <property type="entry name" value="6-blade_b-propeller_TolB-like"/>
</dbReference>
<dbReference type="InterPro" id="IPR050952">
    <property type="entry name" value="TRIM-NHL_E3_ligases"/>
</dbReference>
<dbReference type="InterPro" id="IPR006977">
    <property type="entry name" value="Yip1_dom"/>
</dbReference>
<evidence type="ECO:0000256" key="1">
    <source>
        <dbReference type="ARBA" id="ARBA00004141"/>
    </source>
</evidence>
<dbReference type="SUPFAM" id="SSF48452">
    <property type="entry name" value="TPR-like"/>
    <property type="match status" value="1"/>
</dbReference>
<keyword evidence="9" id="KW-0732">Signal</keyword>
<dbReference type="EMBL" id="QJVJ01000002">
    <property type="protein sequence ID" value="PYI56180.1"/>
    <property type="molecule type" value="Genomic_DNA"/>
</dbReference>
<keyword evidence="5 8" id="KW-0472">Membrane</keyword>
<dbReference type="PROSITE" id="PS50005">
    <property type="entry name" value="TPR"/>
    <property type="match status" value="1"/>
</dbReference>
<keyword evidence="3" id="KW-0677">Repeat</keyword>
<dbReference type="Proteomes" id="UP000247476">
    <property type="component" value="Unassembled WGS sequence"/>
</dbReference>
<feature type="transmembrane region" description="Helical" evidence="8">
    <location>
        <begin position="568"/>
        <end position="587"/>
    </location>
</feature>
<evidence type="ECO:0000256" key="9">
    <source>
        <dbReference type="SAM" id="SignalP"/>
    </source>
</evidence>
<feature type="signal peptide" evidence="9">
    <location>
        <begin position="1"/>
        <end position="27"/>
    </location>
</feature>
<feature type="domain" description="Yip1" evidence="10">
    <location>
        <begin position="510"/>
        <end position="679"/>
    </location>
</feature>
<dbReference type="GO" id="GO:0016020">
    <property type="term" value="C:membrane"/>
    <property type="evidence" value="ECO:0007669"/>
    <property type="project" value="UniProtKB-SubCell"/>
</dbReference>
<feature type="repeat" description="NHL" evidence="7">
    <location>
        <begin position="109"/>
        <end position="148"/>
    </location>
</feature>
<sequence length="705" mass="77710">MTDGRMGMKRYMRKLVLGLLLASSVGAALPSAAEASLPYATYTADPTGRYVPTPHGYVPSRVIDGLRQPEHLFMTADDQLYVADTGNDRIVHMDREGRIVKTVPRTDGGREPNDNERLRRPEGVFVAEDGTLYVADTGGGRIAVFDASGRWIRDYRRPESSYVPANYLFVPSKVALDRRGYVYVANKGGYQGLLQLAPDGEFAGFYGANKVPYDPIERLKRKYYTAEQLAEEQKKLPGAITNMAVDRRGFLYTVNRGLKKGQLKRLNSGGTDLLGDADFAPPWRKGTVPFSFQAVTVGDGGIATAIESDGGRIYQYDGEGKLLFVFGGAYGNDSRFGLFKRTTGVAVDSRGDVYVSDGELGLIQVFRRTEFGSLVHRAAQWSGDGKHEEAYGVWTDILRHDGTFDRAYQGMAKAELKRGQYAEAMEHFRMAMDREGYSESFWQVRLDTATRYFAPVVLSAAGLLVAAGLGTRLLRRRRRGRAGPSGKRAQAVWTDPAAPSWRYAWRMTVRVVRHPLDGMYDIAQSSAIPIPYAVLLVALGLAVKLAGLAATGFLFADEPFRDVSLATEALSSFLLWFGWVVANYMIGSIMKGEGTFRRVFVANAYVLVPYIVCTLPLRLLSNALTLQEQGIYAALLAAVAVWTLLLFFVASLNVHNYNLKEGIGMNAVSLFALACFGLFGFVVVGLLAQAADFFIELGRELIERV</sequence>
<feature type="transmembrane region" description="Helical" evidence="8">
    <location>
        <begin position="532"/>
        <end position="556"/>
    </location>
</feature>
<organism evidence="12 13">
    <name type="scientific">Paenibacillus flagellatus</name>
    <dbReference type="NCBI Taxonomy" id="2211139"/>
    <lineage>
        <taxon>Bacteria</taxon>
        <taxon>Bacillati</taxon>
        <taxon>Bacillota</taxon>
        <taxon>Bacilli</taxon>
        <taxon>Bacillales</taxon>
        <taxon>Paenibacillaceae</taxon>
        <taxon>Paenibacillus</taxon>
    </lineage>
</organism>
<dbReference type="AlphaFoldDB" id="A0A2V5KM69"/>
<evidence type="ECO:0000256" key="7">
    <source>
        <dbReference type="PROSITE-ProRule" id="PRU00504"/>
    </source>
</evidence>
<feature type="domain" description="SMP-30/Gluconolactonase/LRE-like region" evidence="11">
    <location>
        <begin position="62"/>
        <end position="169"/>
    </location>
</feature>
<feature type="transmembrane region" description="Helical" evidence="8">
    <location>
        <begin position="599"/>
        <end position="619"/>
    </location>
</feature>
<dbReference type="Gene3D" id="2.120.10.30">
    <property type="entry name" value="TolB, C-terminal domain"/>
    <property type="match status" value="2"/>
</dbReference>
<dbReference type="InterPro" id="IPR001258">
    <property type="entry name" value="NHL_repeat"/>
</dbReference>
<dbReference type="PANTHER" id="PTHR24104">
    <property type="entry name" value="E3 UBIQUITIN-PROTEIN LIGASE NHLRC1-RELATED"/>
    <property type="match status" value="1"/>
</dbReference>
<dbReference type="InterPro" id="IPR013658">
    <property type="entry name" value="SGL"/>
</dbReference>
<keyword evidence="4 8" id="KW-1133">Transmembrane helix</keyword>
<evidence type="ECO:0000256" key="8">
    <source>
        <dbReference type="SAM" id="Phobius"/>
    </source>
</evidence>
<feature type="transmembrane region" description="Helical" evidence="8">
    <location>
        <begin position="452"/>
        <end position="474"/>
    </location>
</feature>
<dbReference type="InterPro" id="IPR011990">
    <property type="entry name" value="TPR-like_helical_dom_sf"/>
</dbReference>
<dbReference type="PANTHER" id="PTHR24104:SF25">
    <property type="entry name" value="PROTEIN LIN-41"/>
    <property type="match status" value="1"/>
</dbReference>
<evidence type="ECO:0000259" key="11">
    <source>
        <dbReference type="Pfam" id="PF08450"/>
    </source>
</evidence>
<dbReference type="SUPFAM" id="SSF101898">
    <property type="entry name" value="NHL repeat"/>
    <property type="match status" value="1"/>
</dbReference>
<keyword evidence="13" id="KW-1185">Reference proteome</keyword>
<dbReference type="Pfam" id="PF04893">
    <property type="entry name" value="Yip1"/>
    <property type="match status" value="1"/>
</dbReference>
<accession>A0A2V5KM69</accession>
<comment type="caution">
    <text evidence="12">The sequence shown here is derived from an EMBL/GenBank/DDBJ whole genome shotgun (WGS) entry which is preliminary data.</text>
</comment>
<reference evidence="12 13" key="1">
    <citation type="submission" date="2018-05" db="EMBL/GenBank/DDBJ databases">
        <title>Paenibacillus flagellatus sp. nov., isolated from selenium mineral soil.</title>
        <authorList>
            <person name="Dai X."/>
        </authorList>
    </citation>
    <scope>NUCLEOTIDE SEQUENCE [LARGE SCALE GENOMIC DNA]</scope>
    <source>
        <strain evidence="12 13">DXL2</strain>
    </source>
</reference>
<dbReference type="InterPro" id="IPR019734">
    <property type="entry name" value="TPR_rpt"/>
</dbReference>
<evidence type="ECO:0000259" key="10">
    <source>
        <dbReference type="Pfam" id="PF04893"/>
    </source>
</evidence>
<name>A0A2V5KM69_9BACL</name>
<evidence type="ECO:0000256" key="3">
    <source>
        <dbReference type="ARBA" id="ARBA00022737"/>
    </source>
</evidence>